<feature type="compositionally biased region" description="Basic and acidic residues" evidence="1">
    <location>
        <begin position="354"/>
        <end position="371"/>
    </location>
</feature>
<organism evidence="3 4">
    <name type="scientific">Chondromyces apiculatus DSM 436</name>
    <dbReference type="NCBI Taxonomy" id="1192034"/>
    <lineage>
        <taxon>Bacteria</taxon>
        <taxon>Pseudomonadati</taxon>
        <taxon>Myxococcota</taxon>
        <taxon>Polyangia</taxon>
        <taxon>Polyangiales</taxon>
        <taxon>Polyangiaceae</taxon>
        <taxon>Chondromyces</taxon>
    </lineage>
</organism>
<feature type="region of interest" description="Disordered" evidence="1">
    <location>
        <begin position="317"/>
        <end position="377"/>
    </location>
</feature>
<dbReference type="EMBL" id="ASRX01000020">
    <property type="protein sequence ID" value="EYF05838.1"/>
    <property type="molecule type" value="Genomic_DNA"/>
</dbReference>
<dbReference type="AlphaFoldDB" id="A0A017T988"/>
<keyword evidence="2" id="KW-0472">Membrane</keyword>
<protein>
    <recommendedName>
        <fullName evidence="5">Peptidase MA-like domain-containing protein</fullName>
    </recommendedName>
</protein>
<dbReference type="RefSeq" id="WP_231511473.1">
    <property type="nucleotide sequence ID" value="NZ_ASRX01000020.1"/>
</dbReference>
<evidence type="ECO:0000313" key="3">
    <source>
        <dbReference type="EMBL" id="EYF05838.1"/>
    </source>
</evidence>
<evidence type="ECO:0008006" key="5">
    <source>
        <dbReference type="Google" id="ProtNLM"/>
    </source>
</evidence>
<name>A0A017T988_9BACT</name>
<dbReference type="eggNOG" id="COG0308">
    <property type="taxonomic scope" value="Bacteria"/>
</dbReference>
<dbReference type="STRING" id="1192034.CAP_2839"/>
<keyword evidence="2" id="KW-1133">Transmembrane helix</keyword>
<accession>A0A017T988</accession>
<proteinExistence type="predicted"/>
<reference evidence="3 4" key="1">
    <citation type="submission" date="2013-05" db="EMBL/GenBank/DDBJ databases">
        <title>Genome assembly of Chondromyces apiculatus DSM 436.</title>
        <authorList>
            <person name="Sharma G."/>
            <person name="Khatri I."/>
            <person name="Kaur C."/>
            <person name="Mayilraj S."/>
            <person name="Subramanian S."/>
        </authorList>
    </citation>
    <scope>NUCLEOTIDE SEQUENCE [LARGE SCALE GENOMIC DNA]</scope>
    <source>
        <strain evidence="3 4">DSM 436</strain>
    </source>
</reference>
<dbReference type="Proteomes" id="UP000019678">
    <property type="component" value="Unassembled WGS sequence"/>
</dbReference>
<sequence>MFAILLAAPRARATAAPRVYDAPGGLFTGPEGKPPSVKSAPDVYAHAERDWITLTYQPTTRDRVLPLINRVDAIREDIRALLGPHALTFPGDTHVDVRIAPPAELDQAAQGFDPGGSAVSTLGELNVIILSAAPRGSLDPDDLEGMLRHALAHLALDQATGGASLPRWFHEGFAAHAAGDHRGLRAQTLSLAALRSQLVPLSRLEDLLPAEAPAPSLAYAEAADFARFLLEPPRRERFTALVARAREKQDVKALKDLSDAVAHAYEGGLPDLEIAWREDVARRYGFLPMLLGALVLLVALCAGALVLRRMRERAAARVPPPRRRFRSDPEAPVSRPSRTPLPSVTPALASSARRRAEIDPDEGVPKVEHGGRWHTLH</sequence>
<keyword evidence="4" id="KW-1185">Reference proteome</keyword>
<gene>
    <name evidence="3" type="ORF">CAP_2839</name>
</gene>
<evidence type="ECO:0000256" key="2">
    <source>
        <dbReference type="SAM" id="Phobius"/>
    </source>
</evidence>
<evidence type="ECO:0000313" key="4">
    <source>
        <dbReference type="Proteomes" id="UP000019678"/>
    </source>
</evidence>
<comment type="caution">
    <text evidence="3">The sequence shown here is derived from an EMBL/GenBank/DDBJ whole genome shotgun (WGS) entry which is preliminary data.</text>
</comment>
<evidence type="ECO:0000256" key="1">
    <source>
        <dbReference type="SAM" id="MobiDB-lite"/>
    </source>
</evidence>
<feature type="transmembrane region" description="Helical" evidence="2">
    <location>
        <begin position="286"/>
        <end position="307"/>
    </location>
</feature>
<keyword evidence="2" id="KW-0812">Transmembrane</keyword>